<reference evidence="1" key="1">
    <citation type="submission" date="2023-06" db="EMBL/GenBank/DDBJ databases">
        <authorList>
            <consortium name="Lawrence Berkeley National Laboratory"/>
            <person name="Ahrendt S."/>
            <person name="Sahu N."/>
            <person name="Indic B."/>
            <person name="Wong-Bajracharya J."/>
            <person name="Merenyi Z."/>
            <person name="Ke H.-M."/>
            <person name="Monk M."/>
            <person name="Kocsube S."/>
            <person name="Drula E."/>
            <person name="Lipzen A."/>
            <person name="Balint B."/>
            <person name="Henrissat B."/>
            <person name="Andreopoulos B."/>
            <person name="Martin F.M."/>
            <person name="Harder C.B."/>
            <person name="Rigling D."/>
            <person name="Ford K.L."/>
            <person name="Foster G.D."/>
            <person name="Pangilinan J."/>
            <person name="Papanicolaou A."/>
            <person name="Barry K."/>
            <person name="LaButti K."/>
            <person name="Viragh M."/>
            <person name="Koriabine M."/>
            <person name="Yan M."/>
            <person name="Riley R."/>
            <person name="Champramary S."/>
            <person name="Plett K.L."/>
            <person name="Tsai I.J."/>
            <person name="Slot J."/>
            <person name="Sipos G."/>
            <person name="Plett J."/>
            <person name="Nagy L.G."/>
            <person name="Grigoriev I.V."/>
        </authorList>
    </citation>
    <scope>NUCLEOTIDE SEQUENCE</scope>
    <source>
        <strain evidence="1">CCBAS 213</strain>
    </source>
</reference>
<accession>A0AA39MY09</accession>
<dbReference type="AlphaFoldDB" id="A0AA39MY09"/>
<keyword evidence="2" id="KW-1185">Reference proteome</keyword>
<protein>
    <submittedName>
        <fullName evidence="1">Uncharacterized protein</fullName>
    </submittedName>
</protein>
<gene>
    <name evidence="1" type="ORF">EV420DRAFT_1482552</name>
</gene>
<comment type="caution">
    <text evidence="1">The sequence shown here is derived from an EMBL/GenBank/DDBJ whole genome shotgun (WGS) entry which is preliminary data.</text>
</comment>
<organism evidence="1 2">
    <name type="scientific">Armillaria tabescens</name>
    <name type="common">Ringless honey mushroom</name>
    <name type="synonym">Agaricus tabescens</name>
    <dbReference type="NCBI Taxonomy" id="1929756"/>
    <lineage>
        <taxon>Eukaryota</taxon>
        <taxon>Fungi</taxon>
        <taxon>Dikarya</taxon>
        <taxon>Basidiomycota</taxon>
        <taxon>Agaricomycotina</taxon>
        <taxon>Agaricomycetes</taxon>
        <taxon>Agaricomycetidae</taxon>
        <taxon>Agaricales</taxon>
        <taxon>Marasmiineae</taxon>
        <taxon>Physalacriaceae</taxon>
        <taxon>Desarmillaria</taxon>
    </lineage>
</organism>
<dbReference type="GeneID" id="85353457"/>
<dbReference type="RefSeq" id="XP_060327478.1">
    <property type="nucleotide sequence ID" value="XM_060469909.1"/>
</dbReference>
<evidence type="ECO:0000313" key="1">
    <source>
        <dbReference type="EMBL" id="KAK0451141.1"/>
    </source>
</evidence>
<proteinExistence type="predicted"/>
<evidence type="ECO:0000313" key="2">
    <source>
        <dbReference type="Proteomes" id="UP001175211"/>
    </source>
</evidence>
<name>A0AA39MY09_ARMTA</name>
<dbReference type="EMBL" id="JAUEPS010000034">
    <property type="protein sequence ID" value="KAK0451141.1"/>
    <property type="molecule type" value="Genomic_DNA"/>
</dbReference>
<sequence>MTDGTNPKLMTIATTRDKARMVLKALKASVSSPSTISSLSARSLSLKMSAEGQSTERPSRREGGVRASALVALISIGAYGSSRLVMLELIPLTWDGFQRAVFHRLTSTCFVVDMAHISTLAAEIGSVVLLATSRFETAQYISLILFLPMLARKLVSLFEWDNFLQTCILSHDSMVCHHEFRVFPRKGEDLQSGWFREVVLIRRESF</sequence>
<dbReference type="Proteomes" id="UP001175211">
    <property type="component" value="Unassembled WGS sequence"/>
</dbReference>